<dbReference type="EMBL" id="CP141261">
    <property type="protein sequence ID" value="WRL66931.1"/>
    <property type="molecule type" value="Genomic_DNA"/>
</dbReference>
<gene>
    <name evidence="1" type="ORF">U6N30_11010</name>
</gene>
<protein>
    <submittedName>
        <fullName evidence="1">Uncharacterized protein</fullName>
    </submittedName>
</protein>
<evidence type="ECO:0000313" key="2">
    <source>
        <dbReference type="Proteomes" id="UP001324287"/>
    </source>
</evidence>
<reference evidence="1 2" key="1">
    <citation type="submission" date="2023-12" db="EMBL/GenBank/DDBJ databases">
        <title>Blastococcus brunescens sp. nov., an actonobacterium isolated from sandstone collected in sahara desert.</title>
        <authorList>
            <person name="Gtari M."/>
            <person name="Ghodhbane F."/>
        </authorList>
    </citation>
    <scope>NUCLEOTIDE SEQUENCE [LARGE SCALE GENOMIC DNA]</scope>
    <source>
        <strain evidence="1 2">BMG 8361</strain>
    </source>
</reference>
<dbReference type="Proteomes" id="UP001324287">
    <property type="component" value="Chromosome"/>
</dbReference>
<name>A0ABZ1BAQ1_9ACTN</name>
<evidence type="ECO:0000313" key="1">
    <source>
        <dbReference type="EMBL" id="WRL66931.1"/>
    </source>
</evidence>
<accession>A0ABZ1BAQ1</accession>
<keyword evidence="2" id="KW-1185">Reference proteome</keyword>
<dbReference type="InterPro" id="IPR043129">
    <property type="entry name" value="ATPase_NBD"/>
</dbReference>
<dbReference type="SUPFAM" id="SSF53067">
    <property type="entry name" value="Actin-like ATPase domain"/>
    <property type="match status" value="1"/>
</dbReference>
<sequence length="46" mass="4534">MPDLVPSSGVVGTTDPDAFLGLTLPIAGIAGDQQAALFGQACYSPA</sequence>
<dbReference type="Gene3D" id="3.30.420.40">
    <property type="match status" value="1"/>
</dbReference>
<proteinExistence type="predicted"/>
<organism evidence="1 2">
    <name type="scientific">Blastococcus brunescens</name>
    <dbReference type="NCBI Taxonomy" id="1564165"/>
    <lineage>
        <taxon>Bacteria</taxon>
        <taxon>Bacillati</taxon>
        <taxon>Actinomycetota</taxon>
        <taxon>Actinomycetes</taxon>
        <taxon>Geodermatophilales</taxon>
        <taxon>Geodermatophilaceae</taxon>
        <taxon>Blastococcus</taxon>
    </lineage>
</organism>